<evidence type="ECO:0000259" key="3">
    <source>
        <dbReference type="Pfam" id="PF01370"/>
    </source>
</evidence>
<sequence>MYMSDTLKDGLTTCCSQGLVNSVWPTSAFAVLRTASPYTFKMGADRMNILITGAGGFIGPLLASRLLSEPQYHLTLTDLVTPVVPKDAKYPDHAKCLQGDITDPAFIETLVAAAQPLHAVFIFHGIMSAGSEANYDLSLKVNVDSVRSLSEHLRRANPGVRVIYSSSQAVYGQPLPPVVTDDVTPTPESTYGAHKLMCEIYLNEMHRRGFLDVFSLRYPSVVVRAGRPTNAASSFLSGMIREPMNGEECVIPIKDRSFKSYLCSPKTLAENLVRVLHLESDRLPRHIRQINIPGVSATIQELMDGLAKYGGEDKLKYLREEENPEIERIIRSWAQDFDTTRARKLGLAVDEKPEDLVKEYVESLQKR</sequence>
<dbReference type="InterPro" id="IPR036291">
    <property type="entry name" value="NAD(P)-bd_dom_sf"/>
</dbReference>
<keyword evidence="1" id="KW-0521">NADP</keyword>
<feature type="domain" description="NAD-dependent epimerase/dehydratase" evidence="3">
    <location>
        <begin position="49"/>
        <end position="251"/>
    </location>
</feature>
<dbReference type="SUPFAM" id="SSF51735">
    <property type="entry name" value="NAD(P)-binding Rossmann-fold domains"/>
    <property type="match status" value="1"/>
</dbReference>
<evidence type="ECO:0000256" key="1">
    <source>
        <dbReference type="ARBA" id="ARBA00022857"/>
    </source>
</evidence>
<reference evidence="4 5" key="1">
    <citation type="journal article" date="2024" name="Commun. Biol.">
        <title>Comparative genomic analysis of thermophilic fungi reveals convergent evolutionary adaptations and gene losses.</title>
        <authorList>
            <person name="Steindorff A.S."/>
            <person name="Aguilar-Pontes M.V."/>
            <person name="Robinson A.J."/>
            <person name="Andreopoulos B."/>
            <person name="LaButti K."/>
            <person name="Kuo A."/>
            <person name="Mondo S."/>
            <person name="Riley R."/>
            <person name="Otillar R."/>
            <person name="Haridas S."/>
            <person name="Lipzen A."/>
            <person name="Grimwood J."/>
            <person name="Schmutz J."/>
            <person name="Clum A."/>
            <person name="Reid I.D."/>
            <person name="Moisan M.C."/>
            <person name="Butler G."/>
            <person name="Nguyen T.T.M."/>
            <person name="Dewar K."/>
            <person name="Conant G."/>
            <person name="Drula E."/>
            <person name="Henrissat B."/>
            <person name="Hansel C."/>
            <person name="Singer S."/>
            <person name="Hutchinson M.I."/>
            <person name="de Vries R.P."/>
            <person name="Natvig D.O."/>
            <person name="Powell A.J."/>
            <person name="Tsang A."/>
            <person name="Grigoriev I.V."/>
        </authorList>
    </citation>
    <scope>NUCLEOTIDE SEQUENCE [LARGE SCALE GENOMIC DNA]</scope>
    <source>
        <strain evidence="4 5">ATCC 24622</strain>
    </source>
</reference>
<dbReference type="InterPro" id="IPR001509">
    <property type="entry name" value="Epimerase_deHydtase"/>
</dbReference>
<dbReference type="EMBL" id="JAZHXJ010001580">
    <property type="protein sequence ID" value="KAL1844629.1"/>
    <property type="molecule type" value="Genomic_DNA"/>
</dbReference>
<organism evidence="4 5">
    <name type="scientific">Phialemonium thermophilum</name>
    <dbReference type="NCBI Taxonomy" id="223376"/>
    <lineage>
        <taxon>Eukaryota</taxon>
        <taxon>Fungi</taxon>
        <taxon>Dikarya</taxon>
        <taxon>Ascomycota</taxon>
        <taxon>Pezizomycotina</taxon>
        <taxon>Sordariomycetes</taxon>
        <taxon>Sordariomycetidae</taxon>
        <taxon>Cephalothecales</taxon>
        <taxon>Cephalothecaceae</taxon>
        <taxon>Phialemonium</taxon>
    </lineage>
</organism>
<proteinExistence type="predicted"/>
<comment type="caution">
    <text evidence="4">The sequence shown here is derived from an EMBL/GenBank/DDBJ whole genome shotgun (WGS) entry which is preliminary data.</text>
</comment>
<evidence type="ECO:0000313" key="4">
    <source>
        <dbReference type="EMBL" id="KAL1844629.1"/>
    </source>
</evidence>
<gene>
    <name evidence="4" type="ORF">VTK73DRAFT_2143</name>
</gene>
<dbReference type="PANTHER" id="PTHR43103">
    <property type="entry name" value="NUCLEOSIDE-DIPHOSPHATE-SUGAR EPIMERASE"/>
    <property type="match status" value="1"/>
</dbReference>
<evidence type="ECO:0000313" key="5">
    <source>
        <dbReference type="Proteomes" id="UP001586593"/>
    </source>
</evidence>
<dbReference type="Gene3D" id="3.40.50.720">
    <property type="entry name" value="NAD(P)-binding Rossmann-like Domain"/>
    <property type="match status" value="1"/>
</dbReference>
<dbReference type="Proteomes" id="UP001586593">
    <property type="component" value="Unassembled WGS sequence"/>
</dbReference>
<evidence type="ECO:0000256" key="2">
    <source>
        <dbReference type="ARBA" id="ARBA00023277"/>
    </source>
</evidence>
<accession>A0ABR3VSJ4</accession>
<name>A0ABR3VSJ4_9PEZI</name>
<keyword evidence="2" id="KW-0119">Carbohydrate metabolism</keyword>
<dbReference type="PANTHER" id="PTHR43103:SF3">
    <property type="entry name" value="ADP-L-GLYCERO-D-MANNO-HEPTOSE-6-EPIMERASE"/>
    <property type="match status" value="1"/>
</dbReference>
<dbReference type="Gene3D" id="3.90.25.10">
    <property type="entry name" value="UDP-galactose 4-epimerase, domain 1"/>
    <property type="match status" value="1"/>
</dbReference>
<protein>
    <recommendedName>
        <fullName evidence="3">NAD-dependent epimerase/dehydratase domain-containing protein</fullName>
    </recommendedName>
</protein>
<keyword evidence="5" id="KW-1185">Reference proteome</keyword>
<dbReference type="Pfam" id="PF01370">
    <property type="entry name" value="Epimerase"/>
    <property type="match status" value="1"/>
</dbReference>